<comment type="caution">
    <text evidence="1">The sequence shown here is derived from an EMBL/GenBank/DDBJ whole genome shotgun (WGS) entry which is preliminary data.</text>
</comment>
<protein>
    <submittedName>
        <fullName evidence="1">Uncharacterized protein</fullName>
    </submittedName>
</protein>
<dbReference type="EMBL" id="JACEFO010001741">
    <property type="protein sequence ID" value="KAF8713451.1"/>
    <property type="molecule type" value="Genomic_DNA"/>
</dbReference>
<name>A0A835EVV9_9POAL</name>
<evidence type="ECO:0000313" key="1">
    <source>
        <dbReference type="EMBL" id="KAF8713451.1"/>
    </source>
</evidence>
<reference evidence="1" key="1">
    <citation type="submission" date="2020-07" db="EMBL/GenBank/DDBJ databases">
        <title>Genome sequence and genetic diversity analysis of an under-domesticated orphan crop, white fonio (Digitaria exilis).</title>
        <authorList>
            <person name="Bennetzen J.L."/>
            <person name="Chen S."/>
            <person name="Ma X."/>
            <person name="Wang X."/>
            <person name="Yssel A.E.J."/>
            <person name="Chaluvadi S.R."/>
            <person name="Johnson M."/>
            <person name="Gangashetty P."/>
            <person name="Hamidou F."/>
            <person name="Sanogo M.D."/>
            <person name="Zwaenepoel A."/>
            <person name="Wallace J."/>
            <person name="Van De Peer Y."/>
            <person name="Van Deynze A."/>
        </authorList>
    </citation>
    <scope>NUCLEOTIDE SEQUENCE</scope>
    <source>
        <tissue evidence="1">Leaves</tissue>
    </source>
</reference>
<sequence>MLASFPQRNSASFSNPCWMFSFRNSLFGVLSSSHFEPAQRSISRHERHSHECMTAVAEAGWEGRGLFYQLPQPPRWIRHCMTGGGARKMLFMPEMVTQPMDLGGSMFGFALTGAVTTDGTELDDPRLVDRDVVHLLLVTDQWVTDIDIMDRDQ</sequence>
<dbReference type="Proteomes" id="UP000636709">
    <property type="component" value="Unassembled WGS sequence"/>
</dbReference>
<gene>
    <name evidence="1" type="ORF">HU200_028226</name>
</gene>
<evidence type="ECO:0000313" key="2">
    <source>
        <dbReference type="Proteomes" id="UP000636709"/>
    </source>
</evidence>
<proteinExistence type="predicted"/>
<keyword evidence="2" id="KW-1185">Reference proteome</keyword>
<accession>A0A835EVV9</accession>
<dbReference type="AlphaFoldDB" id="A0A835EVV9"/>
<organism evidence="1 2">
    <name type="scientific">Digitaria exilis</name>
    <dbReference type="NCBI Taxonomy" id="1010633"/>
    <lineage>
        <taxon>Eukaryota</taxon>
        <taxon>Viridiplantae</taxon>
        <taxon>Streptophyta</taxon>
        <taxon>Embryophyta</taxon>
        <taxon>Tracheophyta</taxon>
        <taxon>Spermatophyta</taxon>
        <taxon>Magnoliopsida</taxon>
        <taxon>Liliopsida</taxon>
        <taxon>Poales</taxon>
        <taxon>Poaceae</taxon>
        <taxon>PACMAD clade</taxon>
        <taxon>Panicoideae</taxon>
        <taxon>Panicodae</taxon>
        <taxon>Paniceae</taxon>
        <taxon>Anthephorinae</taxon>
        <taxon>Digitaria</taxon>
    </lineage>
</organism>